<dbReference type="Pfam" id="PF05962">
    <property type="entry name" value="HutD"/>
    <property type="match status" value="1"/>
</dbReference>
<organism evidence="1 2">
    <name type="scientific">Glutamicibacter halophytocola</name>
    <dbReference type="NCBI Taxonomy" id="1933880"/>
    <lineage>
        <taxon>Bacteria</taxon>
        <taxon>Bacillati</taxon>
        <taxon>Actinomycetota</taxon>
        <taxon>Actinomycetes</taxon>
        <taxon>Micrococcales</taxon>
        <taxon>Micrococcaceae</taxon>
        <taxon>Glutamicibacter</taxon>
    </lineage>
</organism>
<keyword evidence="2" id="KW-1185">Reference proteome</keyword>
<proteinExistence type="predicted"/>
<dbReference type="Gene3D" id="2.60.120.10">
    <property type="entry name" value="Jelly Rolls"/>
    <property type="match status" value="1"/>
</dbReference>
<reference evidence="1 2" key="1">
    <citation type="submission" date="2019-07" db="EMBL/GenBank/DDBJ databases">
        <title>Complete Genome Sequence of drought tolerant Plant Growth-Promoting Rhizobacterium Glutamicibacter halophytocola DR408.</title>
        <authorList>
            <person name="Nishu S.D."/>
            <person name="Lee T.K."/>
        </authorList>
    </citation>
    <scope>NUCLEOTIDE SEQUENCE [LARGE SCALE GENOMIC DNA]</scope>
    <source>
        <strain evidence="1 2">DR408</strain>
    </source>
</reference>
<dbReference type="Proteomes" id="UP000320717">
    <property type="component" value="Chromosome"/>
</dbReference>
<dbReference type="InterPro" id="IPR010282">
    <property type="entry name" value="Uncharacterised_HutD/Ves"/>
</dbReference>
<gene>
    <name evidence="1" type="ORF">FQA45_15760</name>
</gene>
<dbReference type="PANTHER" id="PTHR37943">
    <property type="entry name" value="PROTEIN VES"/>
    <property type="match status" value="1"/>
</dbReference>
<name>A0ABX5YD85_9MICC</name>
<sequence>MDSMAPVPITRYAQLAAQPWKNGQGITRTLCSDSTGIDDSWTWKISIAEITGTQPYSRYPGVRRGQVALGPDSVDLVVNGRNVLLPVEGTIVFEGEDDLSAAPASEGFLDLNVMGQRSKWEPSVEIVDSPAASFRESSIQVLVALEDSCSIGGQPLARLDSVFVSSPEEQQFSGRFVLATLARH</sequence>
<dbReference type="InterPro" id="IPR014710">
    <property type="entry name" value="RmlC-like_jellyroll"/>
</dbReference>
<evidence type="ECO:0000313" key="2">
    <source>
        <dbReference type="Proteomes" id="UP000320717"/>
    </source>
</evidence>
<dbReference type="InterPro" id="IPR011051">
    <property type="entry name" value="RmlC_Cupin_sf"/>
</dbReference>
<dbReference type="PANTHER" id="PTHR37943:SF1">
    <property type="entry name" value="PROTEIN VES"/>
    <property type="match status" value="1"/>
</dbReference>
<dbReference type="SUPFAM" id="SSF51182">
    <property type="entry name" value="RmlC-like cupins"/>
    <property type="match status" value="1"/>
</dbReference>
<accession>A0ABX5YD85</accession>
<dbReference type="EMBL" id="CP042260">
    <property type="protein sequence ID" value="QDY67642.1"/>
    <property type="molecule type" value="Genomic_DNA"/>
</dbReference>
<protein>
    <submittedName>
        <fullName evidence="1">HutD family protein</fullName>
    </submittedName>
</protein>
<evidence type="ECO:0000313" key="1">
    <source>
        <dbReference type="EMBL" id="QDY67642.1"/>
    </source>
</evidence>